<evidence type="ECO:0000313" key="4">
    <source>
        <dbReference type="Proteomes" id="UP001139485"/>
    </source>
</evidence>
<dbReference type="Proteomes" id="UP001139485">
    <property type="component" value="Unassembled WGS sequence"/>
</dbReference>
<feature type="domain" description="LytR/CpsA/Psr regulator C-terminal" evidence="2">
    <location>
        <begin position="63"/>
        <end position="145"/>
    </location>
</feature>
<name>A0A9X2D7X3_9ACTN</name>
<organism evidence="3 4">
    <name type="scientific">Nocardioides bruguierae</name>
    <dbReference type="NCBI Taxonomy" id="2945102"/>
    <lineage>
        <taxon>Bacteria</taxon>
        <taxon>Bacillati</taxon>
        <taxon>Actinomycetota</taxon>
        <taxon>Actinomycetes</taxon>
        <taxon>Propionibacteriales</taxon>
        <taxon>Nocardioidaceae</taxon>
        <taxon>Nocardioides</taxon>
    </lineage>
</organism>
<keyword evidence="1" id="KW-1133">Transmembrane helix</keyword>
<evidence type="ECO:0000256" key="1">
    <source>
        <dbReference type="SAM" id="Phobius"/>
    </source>
</evidence>
<accession>A0A9X2D7X3</accession>
<dbReference type="Pfam" id="PF13399">
    <property type="entry name" value="LytR_C"/>
    <property type="match status" value="1"/>
</dbReference>
<dbReference type="AlphaFoldDB" id="A0A9X2D7X3"/>
<dbReference type="Gene3D" id="3.30.70.2390">
    <property type="match status" value="1"/>
</dbReference>
<protein>
    <submittedName>
        <fullName evidence="3">LytR C-terminal domain-containing protein</fullName>
    </submittedName>
</protein>
<evidence type="ECO:0000259" key="2">
    <source>
        <dbReference type="Pfam" id="PF13399"/>
    </source>
</evidence>
<evidence type="ECO:0000313" key="3">
    <source>
        <dbReference type="EMBL" id="MCM0620674.1"/>
    </source>
</evidence>
<keyword evidence="1" id="KW-0472">Membrane</keyword>
<keyword evidence="1" id="KW-0812">Transmembrane</keyword>
<reference evidence="3" key="1">
    <citation type="submission" date="2022-05" db="EMBL/GenBank/DDBJ databases">
        <authorList>
            <person name="Tuo L."/>
        </authorList>
    </citation>
    <scope>NUCLEOTIDE SEQUENCE</scope>
    <source>
        <strain evidence="3">BSK12Z-4</strain>
    </source>
</reference>
<dbReference type="EMBL" id="JAMOIL010000011">
    <property type="protein sequence ID" value="MCM0620674.1"/>
    <property type="molecule type" value="Genomic_DNA"/>
</dbReference>
<dbReference type="InterPro" id="IPR027381">
    <property type="entry name" value="LytR/CpsA/Psr_C"/>
</dbReference>
<proteinExistence type="predicted"/>
<gene>
    <name evidence="3" type="ORF">M8330_10255</name>
</gene>
<comment type="caution">
    <text evidence="3">The sequence shown here is derived from an EMBL/GenBank/DDBJ whole genome shotgun (WGS) entry which is preliminary data.</text>
</comment>
<keyword evidence="4" id="KW-1185">Reference proteome</keyword>
<feature type="transmembrane region" description="Helical" evidence="1">
    <location>
        <begin position="12"/>
        <end position="29"/>
    </location>
</feature>
<dbReference type="RefSeq" id="WP_250053854.1">
    <property type="nucleotide sequence ID" value="NZ_JAMJPH010000015.1"/>
</dbReference>
<sequence>MIHVPQALKTTLTLLVLAGVLAVGAWWGWSSLTTPFDEDASADEGTCAPLEIARGDRVTPDMVEVVVLNSGNRANLASTVMEQLTSRGFVGVETGNSETEVNRVQVWAPTRRGPGIQMLMSSMPKGTKVRKRDVDTLTVVLGDGFTDLATGREAVKATRAGTLCQPAAS</sequence>